<keyword evidence="2" id="KW-1185">Reference proteome</keyword>
<organism evidence="1 2">
    <name type="scientific">Mycena rosella</name>
    <name type="common">Pink bonnet</name>
    <name type="synonym">Agaricus rosellus</name>
    <dbReference type="NCBI Taxonomy" id="1033263"/>
    <lineage>
        <taxon>Eukaryota</taxon>
        <taxon>Fungi</taxon>
        <taxon>Dikarya</taxon>
        <taxon>Basidiomycota</taxon>
        <taxon>Agaricomycotina</taxon>
        <taxon>Agaricomycetes</taxon>
        <taxon>Agaricomycetidae</taxon>
        <taxon>Agaricales</taxon>
        <taxon>Marasmiineae</taxon>
        <taxon>Mycenaceae</taxon>
        <taxon>Mycena</taxon>
    </lineage>
</organism>
<dbReference type="Proteomes" id="UP001221757">
    <property type="component" value="Unassembled WGS sequence"/>
</dbReference>
<dbReference type="AlphaFoldDB" id="A0AAD7BNY4"/>
<dbReference type="EMBL" id="JARKIE010000587">
    <property type="protein sequence ID" value="KAJ7626446.1"/>
    <property type="molecule type" value="Genomic_DNA"/>
</dbReference>
<sequence>MQLELAGVFSGSNLSISPGTHPKRWCIHLDRNIPQLEHALSLVPGKERAGGGGPTHLRGVMARGDFRVKRAAVILLRYNVNVGFGVNTDCDIKNARFEIAWAALDSSGNIAYAAVLALAAGADELLMSQGGGIFDAENEIVGVASPPLKKASVNSISM</sequence>
<evidence type="ECO:0000313" key="2">
    <source>
        <dbReference type="Proteomes" id="UP001221757"/>
    </source>
</evidence>
<proteinExistence type="predicted"/>
<evidence type="ECO:0000313" key="1">
    <source>
        <dbReference type="EMBL" id="KAJ7626446.1"/>
    </source>
</evidence>
<comment type="caution">
    <text evidence="1">The sequence shown here is derived from an EMBL/GenBank/DDBJ whole genome shotgun (WGS) entry which is preliminary data.</text>
</comment>
<accession>A0AAD7BNY4</accession>
<reference evidence="1" key="1">
    <citation type="submission" date="2023-03" db="EMBL/GenBank/DDBJ databases">
        <title>Massive genome expansion in bonnet fungi (Mycena s.s.) driven by repeated elements and novel gene families across ecological guilds.</title>
        <authorList>
            <consortium name="Lawrence Berkeley National Laboratory"/>
            <person name="Harder C.B."/>
            <person name="Miyauchi S."/>
            <person name="Viragh M."/>
            <person name="Kuo A."/>
            <person name="Thoen E."/>
            <person name="Andreopoulos B."/>
            <person name="Lu D."/>
            <person name="Skrede I."/>
            <person name="Drula E."/>
            <person name="Henrissat B."/>
            <person name="Morin E."/>
            <person name="Kohler A."/>
            <person name="Barry K."/>
            <person name="LaButti K."/>
            <person name="Morin E."/>
            <person name="Salamov A."/>
            <person name="Lipzen A."/>
            <person name="Mereny Z."/>
            <person name="Hegedus B."/>
            <person name="Baldrian P."/>
            <person name="Stursova M."/>
            <person name="Weitz H."/>
            <person name="Taylor A."/>
            <person name="Grigoriev I.V."/>
            <person name="Nagy L.G."/>
            <person name="Martin F."/>
            <person name="Kauserud H."/>
        </authorList>
    </citation>
    <scope>NUCLEOTIDE SEQUENCE</scope>
    <source>
        <strain evidence="1">CBHHK067</strain>
    </source>
</reference>
<name>A0AAD7BNY4_MYCRO</name>
<protein>
    <submittedName>
        <fullName evidence="1">Uncharacterized protein</fullName>
    </submittedName>
</protein>
<gene>
    <name evidence="1" type="ORF">B0H17DRAFT_1151052</name>
</gene>